<organism evidence="5 6">
    <name type="scientific">Allopusillimonas soli</name>
    <dbReference type="NCBI Taxonomy" id="659016"/>
    <lineage>
        <taxon>Bacteria</taxon>
        <taxon>Pseudomonadati</taxon>
        <taxon>Pseudomonadota</taxon>
        <taxon>Betaproteobacteria</taxon>
        <taxon>Burkholderiales</taxon>
        <taxon>Alcaligenaceae</taxon>
        <taxon>Allopusillimonas</taxon>
    </lineage>
</organism>
<keyword evidence="6" id="KW-1185">Reference proteome</keyword>
<dbReference type="InterPro" id="IPR025736">
    <property type="entry name" value="PucR_C-HTH_dom"/>
</dbReference>
<evidence type="ECO:0000256" key="1">
    <source>
        <dbReference type="ARBA" id="ARBA00006754"/>
    </source>
</evidence>
<evidence type="ECO:0000259" key="3">
    <source>
        <dbReference type="Pfam" id="PF13556"/>
    </source>
</evidence>
<feature type="domain" description="CdaR GGDEF-like" evidence="4">
    <location>
        <begin position="300"/>
        <end position="417"/>
    </location>
</feature>
<dbReference type="Pfam" id="PF07905">
    <property type="entry name" value="PucR"/>
    <property type="match status" value="1"/>
</dbReference>
<dbReference type="PANTHER" id="PTHR33744">
    <property type="entry name" value="CARBOHYDRATE DIACID REGULATOR"/>
    <property type="match status" value="1"/>
</dbReference>
<feature type="domain" description="PucR C-terminal helix-turn-helix" evidence="3">
    <location>
        <begin position="471"/>
        <end position="528"/>
    </location>
</feature>
<comment type="caution">
    <text evidence="5">The sequence shown here is derived from an EMBL/GenBank/DDBJ whole genome shotgun (WGS) entry which is preliminary data.</text>
</comment>
<dbReference type="Pfam" id="PF13556">
    <property type="entry name" value="HTH_30"/>
    <property type="match status" value="1"/>
</dbReference>
<dbReference type="PANTHER" id="PTHR33744:SF1">
    <property type="entry name" value="DNA-BINDING TRANSCRIPTIONAL ACTIVATOR ADER"/>
    <property type="match status" value="1"/>
</dbReference>
<dbReference type="InterPro" id="IPR041522">
    <property type="entry name" value="CdaR_GGDEF"/>
</dbReference>
<proteinExistence type="inferred from homology"/>
<sequence>MWFTVEDVLGMDVMQGSDVIAGRDGLGRNIKSVTVLDAPDASLWLQGNELALTSTFPLIKRRSGLQTLVEELVARNVAGLGVKLHRYMTALPPAMIAKADELAFPIIRVPDHIAWIQIISPILALVLDNDVQHLIRSEEIRNQFTRQLFSGAGLERLMALLRSLLNMPVFLISPGDAHTLLLPQDTTSADKVQQLLRSAAVPAEHLANYPGVMRKRDDGLSVVYMGFDQGTNPHAYIGAMETEEQADPTALQCLVHARDAISMSLLQRRASISIAREKNNEFVQTLVDANLSAAARKAHITRGREKGVPLHDRYLAAVIKFHNLDEHALRAATSLFHDKPNIEDVLVSSMDGARFLLLIPDTDAAGFQIDGGVACIERYIAQVSEVQAFPDWNAGISQPNAIIHLDRAFEQAEYALNHSLKSGRKCQIKLHDETGLYRLLSHPSIQNDVGRFVEEWLGPLMAYDRRRNARLVATLRAFLDRNGSYRETARALHIHHNTVRYRISQIYALTRREILNSQLRLQYQLALVLHDMTRERESEAEGRRL</sequence>
<accession>A0A853F9Z0</accession>
<feature type="domain" description="Purine catabolism PurC-like" evidence="2">
    <location>
        <begin position="7"/>
        <end position="125"/>
    </location>
</feature>
<gene>
    <name evidence="5" type="ORF">H0A68_06070</name>
</gene>
<evidence type="ECO:0000313" key="5">
    <source>
        <dbReference type="EMBL" id="NYT36432.1"/>
    </source>
</evidence>
<evidence type="ECO:0000259" key="4">
    <source>
        <dbReference type="Pfam" id="PF17853"/>
    </source>
</evidence>
<dbReference type="Proteomes" id="UP000580517">
    <property type="component" value="Unassembled WGS sequence"/>
</dbReference>
<dbReference type="AlphaFoldDB" id="A0A853F9Z0"/>
<dbReference type="OrthoDB" id="8026818at2"/>
<comment type="similarity">
    <text evidence="1">Belongs to the CdaR family.</text>
</comment>
<dbReference type="EMBL" id="JACCEW010000002">
    <property type="protein sequence ID" value="NYT36432.1"/>
    <property type="molecule type" value="Genomic_DNA"/>
</dbReference>
<evidence type="ECO:0000259" key="2">
    <source>
        <dbReference type="Pfam" id="PF07905"/>
    </source>
</evidence>
<dbReference type="InterPro" id="IPR042070">
    <property type="entry name" value="PucR_C-HTH_sf"/>
</dbReference>
<reference evidence="5 6" key="1">
    <citation type="submission" date="2020-07" db="EMBL/GenBank/DDBJ databases">
        <title>Taxonomic revisions and descriptions of new bacterial species based on genomic comparisons in the high-G+C-content subgroup of the family Alcaligenaceae.</title>
        <authorList>
            <person name="Szabo A."/>
            <person name="Felfoldi T."/>
        </authorList>
    </citation>
    <scope>NUCLEOTIDE SEQUENCE [LARGE SCALE GENOMIC DNA]</scope>
    <source>
        <strain evidence="5 6">DSM 25264</strain>
    </source>
</reference>
<dbReference type="Gene3D" id="1.10.10.2840">
    <property type="entry name" value="PucR C-terminal helix-turn-helix domain"/>
    <property type="match status" value="1"/>
</dbReference>
<dbReference type="Pfam" id="PF17853">
    <property type="entry name" value="GGDEF_2"/>
    <property type="match status" value="1"/>
</dbReference>
<name>A0A853F9Z0_9BURK</name>
<protein>
    <submittedName>
        <fullName evidence="5">PucR family transcriptional regulator ligand-binding domain-containing protein</fullName>
    </submittedName>
</protein>
<dbReference type="InterPro" id="IPR012914">
    <property type="entry name" value="PucR_dom"/>
</dbReference>
<dbReference type="InterPro" id="IPR051448">
    <property type="entry name" value="CdaR-like_regulators"/>
</dbReference>
<evidence type="ECO:0000313" key="6">
    <source>
        <dbReference type="Proteomes" id="UP000580517"/>
    </source>
</evidence>